<organism evidence="2">
    <name type="scientific">candidate division WOR-3 bacterium</name>
    <dbReference type="NCBI Taxonomy" id="2052148"/>
    <lineage>
        <taxon>Bacteria</taxon>
        <taxon>Bacteria division WOR-3</taxon>
    </lineage>
</organism>
<feature type="domain" description="Amidohydrolase 3" evidence="1">
    <location>
        <begin position="222"/>
        <end position="376"/>
    </location>
</feature>
<dbReference type="InterPro" id="IPR011059">
    <property type="entry name" value="Metal-dep_hydrolase_composite"/>
</dbReference>
<dbReference type="SUPFAM" id="SSF51338">
    <property type="entry name" value="Composite domain of metallo-dependent hydrolases"/>
    <property type="match status" value="1"/>
</dbReference>
<proteinExistence type="predicted"/>
<reference evidence="2" key="1">
    <citation type="journal article" date="2020" name="mSystems">
        <title>Genome- and Community-Level Interaction Insights into Carbon Utilization and Element Cycling Functions of Hydrothermarchaeota in Hydrothermal Sediment.</title>
        <authorList>
            <person name="Zhou Z."/>
            <person name="Liu Y."/>
            <person name="Xu W."/>
            <person name="Pan J."/>
            <person name="Luo Z.H."/>
            <person name="Li M."/>
        </authorList>
    </citation>
    <scope>NUCLEOTIDE SEQUENCE [LARGE SCALE GENOMIC DNA]</scope>
    <source>
        <strain evidence="2">HyVt-102</strain>
    </source>
</reference>
<dbReference type="InterPro" id="IPR013108">
    <property type="entry name" value="Amidohydro_3"/>
</dbReference>
<dbReference type="Proteomes" id="UP000885847">
    <property type="component" value="Unassembled WGS sequence"/>
</dbReference>
<dbReference type="PANTHER" id="PTHR43135:SF3">
    <property type="entry name" value="ALPHA-D-RIBOSE 1-METHYLPHOSPHONATE 5-TRIPHOSPHATE DIPHOSPHATASE"/>
    <property type="match status" value="1"/>
</dbReference>
<gene>
    <name evidence="2" type="ORF">ENF18_07475</name>
</gene>
<dbReference type="PANTHER" id="PTHR43135">
    <property type="entry name" value="ALPHA-D-RIBOSE 1-METHYLPHOSPHONATE 5-TRIPHOSPHATE DIPHOSPHATASE"/>
    <property type="match status" value="1"/>
</dbReference>
<dbReference type="CDD" id="cd01309">
    <property type="entry name" value="Met_dep_hydrolase_C"/>
    <property type="match status" value="1"/>
</dbReference>
<comment type="caution">
    <text evidence="2">The sequence shown here is derived from an EMBL/GenBank/DDBJ whole genome shotgun (WGS) entry which is preliminary data.</text>
</comment>
<dbReference type="InterPro" id="IPR032466">
    <property type="entry name" value="Metal_Hydrolase"/>
</dbReference>
<dbReference type="SUPFAM" id="SSF51556">
    <property type="entry name" value="Metallo-dependent hydrolases"/>
    <property type="match status" value="1"/>
</dbReference>
<evidence type="ECO:0000259" key="1">
    <source>
        <dbReference type="Pfam" id="PF07969"/>
    </source>
</evidence>
<dbReference type="Gene3D" id="3.20.20.140">
    <property type="entry name" value="Metal-dependent hydrolases"/>
    <property type="match status" value="1"/>
</dbReference>
<dbReference type="InterPro" id="IPR051781">
    <property type="entry name" value="Metallo-dep_Hydrolase"/>
</dbReference>
<accession>A0A7C0VBH4</accession>
<name>A0A7C0VBH4_UNCW3</name>
<evidence type="ECO:0000313" key="2">
    <source>
        <dbReference type="EMBL" id="HDI83612.1"/>
    </source>
</evidence>
<dbReference type="Pfam" id="PF07969">
    <property type="entry name" value="Amidohydro_3"/>
    <property type="match status" value="1"/>
</dbReference>
<dbReference type="GO" id="GO:0016810">
    <property type="term" value="F:hydrolase activity, acting on carbon-nitrogen (but not peptide) bonds"/>
    <property type="evidence" value="ECO:0007669"/>
    <property type="project" value="InterPro"/>
</dbReference>
<protein>
    <submittedName>
        <fullName evidence="2">Amidohydrolase</fullName>
    </submittedName>
</protein>
<sequence>MILLKNGRIHTPEEVFIGDVLIDGKKIKAVGKNIKPKGNVEVHDIKGLNLFPGFIDAHSHLGIFQEAIGDVGSDGNEWVDPVTPNLRAIDAIYPPDVGFNDALKAGITSVFTGPGSANVIGGQSVVVKTGGSIIVDERIVKNPAGMKMALGENPKRVYGDQKRSPATRMANAALIRDTFYQARVYMEKKEKSKKFNEYNSKYEALIPVLKRQIPVRGHSHRSDDIATFIRLRDEIGFKLVIEHGTEAHLIADYLKKKKVPVVVGPSFSARVKVELKEITFDTPRILWEKGILFAIMTDAPVVPINYLPLMVGLSVKHGLKHHEGVKAITINAAKICGVDKRIGRVKPGYDADITIYEGDPFTVEGTCVATIIDGKVMWGGIK</sequence>
<dbReference type="EMBL" id="DQWE01000352">
    <property type="protein sequence ID" value="HDI83612.1"/>
    <property type="molecule type" value="Genomic_DNA"/>
</dbReference>
<dbReference type="AlphaFoldDB" id="A0A7C0VBH4"/>